<proteinExistence type="predicted"/>
<comment type="caution">
    <text evidence="1">The sequence shown here is derived from an EMBL/GenBank/DDBJ whole genome shotgun (WGS) entry which is preliminary data.</text>
</comment>
<keyword evidence="2" id="KW-1185">Reference proteome</keyword>
<dbReference type="EMBL" id="QWGB01000009">
    <property type="protein sequence ID" value="RIJ21436.1"/>
    <property type="molecule type" value="Genomic_DNA"/>
</dbReference>
<accession>A0A399QR78</accession>
<organism evidence="1 2">
    <name type="scientific">Henriciella barbarensis</name>
    <dbReference type="NCBI Taxonomy" id="86342"/>
    <lineage>
        <taxon>Bacteria</taxon>
        <taxon>Pseudomonadati</taxon>
        <taxon>Pseudomonadota</taxon>
        <taxon>Alphaproteobacteria</taxon>
        <taxon>Hyphomonadales</taxon>
        <taxon>Hyphomonadaceae</taxon>
        <taxon>Henriciella</taxon>
    </lineage>
</organism>
<dbReference type="Proteomes" id="UP000265431">
    <property type="component" value="Unassembled WGS sequence"/>
</dbReference>
<evidence type="ECO:0000313" key="1">
    <source>
        <dbReference type="EMBL" id="RIJ21436.1"/>
    </source>
</evidence>
<name>A0A399QR78_9PROT</name>
<reference evidence="1 2" key="1">
    <citation type="submission" date="2018-08" db="EMBL/GenBank/DDBJ databases">
        <title>Henriciella mobilis sp. nov., isolated from seawater.</title>
        <authorList>
            <person name="Cheng H."/>
            <person name="Wu Y.-H."/>
            <person name="Xu X.-W."/>
            <person name="Guo L.-L."/>
        </authorList>
    </citation>
    <scope>NUCLEOTIDE SEQUENCE [LARGE SCALE GENOMIC DNA]</scope>
    <source>
        <strain evidence="1 2">CCUG66934</strain>
    </source>
</reference>
<protein>
    <submittedName>
        <fullName evidence="1">Uncharacterized protein</fullName>
    </submittedName>
</protein>
<dbReference type="AlphaFoldDB" id="A0A399QR78"/>
<sequence>MDGRAGRGMLDLHRLSFLVDYAACRKAKNYFLPIRPKFAIEKPQYCIATQFIEHVKFLRSQSQFLFVFL</sequence>
<evidence type="ECO:0000313" key="2">
    <source>
        <dbReference type="Proteomes" id="UP000265431"/>
    </source>
</evidence>
<gene>
    <name evidence="1" type="ORF">D1224_14085</name>
</gene>